<organism evidence="1 2">
    <name type="scientific">Rotaria socialis</name>
    <dbReference type="NCBI Taxonomy" id="392032"/>
    <lineage>
        <taxon>Eukaryota</taxon>
        <taxon>Metazoa</taxon>
        <taxon>Spiralia</taxon>
        <taxon>Gnathifera</taxon>
        <taxon>Rotifera</taxon>
        <taxon>Eurotatoria</taxon>
        <taxon>Bdelloidea</taxon>
        <taxon>Philodinida</taxon>
        <taxon>Philodinidae</taxon>
        <taxon>Rotaria</taxon>
    </lineage>
</organism>
<accession>A0A821DFD1</accession>
<feature type="non-terminal residue" evidence="1">
    <location>
        <position position="20"/>
    </location>
</feature>
<dbReference type="AlphaFoldDB" id="A0A821DFD1"/>
<proteinExistence type="predicted"/>
<evidence type="ECO:0000313" key="1">
    <source>
        <dbReference type="EMBL" id="CAF4620716.1"/>
    </source>
</evidence>
<gene>
    <name evidence="1" type="ORF">HFQ381_LOCUS34358</name>
</gene>
<comment type="caution">
    <text evidence="1">The sequence shown here is derived from an EMBL/GenBank/DDBJ whole genome shotgun (WGS) entry which is preliminary data.</text>
</comment>
<evidence type="ECO:0000313" key="2">
    <source>
        <dbReference type="Proteomes" id="UP000663851"/>
    </source>
</evidence>
<reference evidence="1" key="1">
    <citation type="submission" date="2021-02" db="EMBL/GenBank/DDBJ databases">
        <authorList>
            <person name="Nowell W R."/>
        </authorList>
    </citation>
    <scope>NUCLEOTIDE SEQUENCE</scope>
</reference>
<dbReference type="Proteomes" id="UP000663851">
    <property type="component" value="Unassembled WGS sequence"/>
</dbReference>
<sequence>MLSIGIQYRDPIEQFLGGKQ</sequence>
<dbReference type="EMBL" id="CAJOBO010015115">
    <property type="protein sequence ID" value="CAF4620716.1"/>
    <property type="molecule type" value="Genomic_DNA"/>
</dbReference>
<protein>
    <submittedName>
        <fullName evidence="1">Uncharacterized protein</fullName>
    </submittedName>
</protein>
<name>A0A821DFD1_9BILA</name>